<dbReference type="Proteomes" id="UP000651738">
    <property type="component" value="Unassembled WGS sequence"/>
</dbReference>
<evidence type="ECO:0000256" key="1">
    <source>
        <dbReference type="SAM" id="SignalP"/>
    </source>
</evidence>
<keyword evidence="2" id="KW-0969">Cilium</keyword>
<keyword evidence="1" id="KW-0732">Signal</keyword>
<feature type="chain" id="PRO_5021846675" evidence="1">
    <location>
        <begin position="20"/>
        <end position="129"/>
    </location>
</feature>
<keyword evidence="2" id="KW-0966">Cell projection</keyword>
<organism evidence="2 4">
    <name type="scientific">Bisbaumannia pacifica</name>
    <dbReference type="NCBI Taxonomy" id="77098"/>
    <lineage>
        <taxon>Bacteria</taxon>
        <taxon>Pseudomonadati</taxon>
        <taxon>Pseudomonadota</taxon>
        <taxon>Gammaproteobacteria</taxon>
        <taxon>Oceanospirillales</taxon>
        <taxon>Halomonadaceae</taxon>
        <taxon>Bisbaumannia</taxon>
    </lineage>
</organism>
<evidence type="ECO:0000313" key="3">
    <source>
        <dbReference type="EMBL" id="MBH8579829.1"/>
    </source>
</evidence>
<comment type="caution">
    <text evidence="2">The sequence shown here is derived from an EMBL/GenBank/DDBJ whole genome shotgun (WGS) entry which is preliminary data.</text>
</comment>
<dbReference type="AlphaFoldDB" id="A0A510XBW9"/>
<dbReference type="EMBL" id="BJUK01000052">
    <property type="protein sequence ID" value="GEK48853.1"/>
    <property type="molecule type" value="Genomic_DNA"/>
</dbReference>
<dbReference type="Pfam" id="PF06366">
    <property type="entry name" value="FlhE"/>
    <property type="match status" value="1"/>
</dbReference>
<dbReference type="Proteomes" id="UP000321275">
    <property type="component" value="Unassembled WGS sequence"/>
</dbReference>
<dbReference type="InterPro" id="IPR009420">
    <property type="entry name" value="FlhE"/>
</dbReference>
<sequence>MTRGLVALLALWLAGQALAAGSWVAEAPPLRLSLSDRDSRSAPLAPPPGIAEGAEITRVRWRLEAPPGALPPLRLCQGSRCLPLSGARGVSEGLAGAAADRPLRLQGRLPPGRVGALTLGGIQVIVDYR</sequence>
<keyword evidence="4" id="KW-1185">Reference proteome</keyword>
<reference evidence="3 5" key="2">
    <citation type="submission" date="2020-12" db="EMBL/GenBank/DDBJ databases">
        <title>Draft genome sequence of Halomonas pacifica strain CARE-V15.</title>
        <authorList>
            <person name="Vignesh N."/>
            <person name="Thabitha A."/>
            <person name="Saravanan R."/>
            <person name="Manigandan V."/>
        </authorList>
    </citation>
    <scope>NUCLEOTIDE SEQUENCE [LARGE SCALE GENOMIC DNA]</scope>
    <source>
        <strain evidence="3 5">CARE-V15</strain>
    </source>
</reference>
<evidence type="ECO:0000313" key="5">
    <source>
        <dbReference type="Proteomes" id="UP000651738"/>
    </source>
</evidence>
<proteinExistence type="predicted"/>
<dbReference type="RefSeq" id="WP_146804179.1">
    <property type="nucleotide sequence ID" value="NZ_BJUK01000052.1"/>
</dbReference>
<protein>
    <submittedName>
        <fullName evidence="2">Flagellar biosynthesis protein FlhE</fullName>
    </submittedName>
    <submittedName>
        <fullName evidence="3">Flagellar protein FlhE</fullName>
    </submittedName>
</protein>
<dbReference type="OrthoDB" id="7064581at2"/>
<dbReference type="EMBL" id="JAEDAF010000005">
    <property type="protein sequence ID" value="MBH8579829.1"/>
    <property type="molecule type" value="Genomic_DNA"/>
</dbReference>
<feature type="signal peptide" evidence="1">
    <location>
        <begin position="1"/>
        <end position="19"/>
    </location>
</feature>
<name>A0A510XBW9_9GAMM</name>
<evidence type="ECO:0000313" key="2">
    <source>
        <dbReference type="EMBL" id="GEK48853.1"/>
    </source>
</evidence>
<reference evidence="2 4" key="1">
    <citation type="submission" date="2019-07" db="EMBL/GenBank/DDBJ databases">
        <title>Whole genome shotgun sequence of Halomonas pacifica NBRC 102220.</title>
        <authorList>
            <person name="Hosoyama A."/>
            <person name="Uohara A."/>
            <person name="Ohji S."/>
            <person name="Ichikawa N."/>
        </authorList>
    </citation>
    <scope>NUCLEOTIDE SEQUENCE [LARGE SCALE GENOMIC DNA]</scope>
    <source>
        <strain evidence="2 4">NBRC 102220</strain>
    </source>
</reference>
<keyword evidence="2" id="KW-0282">Flagellum</keyword>
<accession>A0A510XBW9</accession>
<evidence type="ECO:0000313" key="4">
    <source>
        <dbReference type="Proteomes" id="UP000321275"/>
    </source>
</evidence>
<gene>
    <name evidence="2" type="primary">flhE</name>
    <name evidence="2" type="ORF">HPA02_31360</name>
    <name evidence="3" type="ORF">I7V36_06945</name>
</gene>